<organism evidence="1 2">
    <name type="scientific">Leucogyrophana mollusca</name>
    <dbReference type="NCBI Taxonomy" id="85980"/>
    <lineage>
        <taxon>Eukaryota</taxon>
        <taxon>Fungi</taxon>
        <taxon>Dikarya</taxon>
        <taxon>Basidiomycota</taxon>
        <taxon>Agaricomycotina</taxon>
        <taxon>Agaricomycetes</taxon>
        <taxon>Agaricomycetidae</taxon>
        <taxon>Boletales</taxon>
        <taxon>Boletales incertae sedis</taxon>
        <taxon>Leucogyrophana</taxon>
    </lineage>
</organism>
<protein>
    <submittedName>
        <fullName evidence="1">Uncharacterized protein</fullName>
    </submittedName>
</protein>
<reference evidence="1" key="1">
    <citation type="journal article" date="2021" name="New Phytol.">
        <title>Evolutionary innovations through gain and loss of genes in the ectomycorrhizal Boletales.</title>
        <authorList>
            <person name="Wu G."/>
            <person name="Miyauchi S."/>
            <person name="Morin E."/>
            <person name="Kuo A."/>
            <person name="Drula E."/>
            <person name="Varga T."/>
            <person name="Kohler A."/>
            <person name="Feng B."/>
            <person name="Cao Y."/>
            <person name="Lipzen A."/>
            <person name="Daum C."/>
            <person name="Hundley H."/>
            <person name="Pangilinan J."/>
            <person name="Johnson J."/>
            <person name="Barry K."/>
            <person name="LaButti K."/>
            <person name="Ng V."/>
            <person name="Ahrendt S."/>
            <person name="Min B."/>
            <person name="Choi I.G."/>
            <person name="Park H."/>
            <person name="Plett J.M."/>
            <person name="Magnuson J."/>
            <person name="Spatafora J.W."/>
            <person name="Nagy L.G."/>
            <person name="Henrissat B."/>
            <person name="Grigoriev I.V."/>
            <person name="Yang Z.L."/>
            <person name="Xu J."/>
            <person name="Martin F.M."/>
        </authorList>
    </citation>
    <scope>NUCLEOTIDE SEQUENCE</scope>
    <source>
        <strain evidence="1">KUC20120723A-06</strain>
    </source>
</reference>
<evidence type="ECO:0000313" key="2">
    <source>
        <dbReference type="Proteomes" id="UP000790709"/>
    </source>
</evidence>
<comment type="caution">
    <text evidence="1">The sequence shown here is derived from an EMBL/GenBank/DDBJ whole genome shotgun (WGS) entry which is preliminary data.</text>
</comment>
<proteinExistence type="predicted"/>
<dbReference type="EMBL" id="MU266327">
    <property type="protein sequence ID" value="KAH7931289.1"/>
    <property type="molecule type" value="Genomic_DNA"/>
</dbReference>
<keyword evidence="2" id="KW-1185">Reference proteome</keyword>
<name>A0ACB8C033_9AGAM</name>
<sequence>MQLGPSRRFLSSCPRPVSQGLFTVAHLRRWKPRLSSCSSMTTISRRIKASCSKDPRPVFHFLGSASHDHSYPPISHRRIRSHLSRVLFTAAGADITVGSALTNASLRSLIGRPSMRGVRINSLSRAVRPFLMVTPRTMLSNYRSLPSPPPRAALQC</sequence>
<evidence type="ECO:0000313" key="1">
    <source>
        <dbReference type="EMBL" id="KAH7931289.1"/>
    </source>
</evidence>
<gene>
    <name evidence="1" type="ORF">BV22DRAFT_9933</name>
</gene>
<accession>A0ACB8C033</accession>
<dbReference type="Proteomes" id="UP000790709">
    <property type="component" value="Unassembled WGS sequence"/>
</dbReference>